<dbReference type="InterPro" id="IPR001516">
    <property type="entry name" value="Proton_antipo_N"/>
</dbReference>
<feature type="domain" description="NADH:quinone oxidoreductase/Mrp antiporter transmembrane" evidence="11">
    <location>
        <begin position="130"/>
        <end position="401"/>
    </location>
</feature>
<dbReference type="GO" id="GO:0005886">
    <property type="term" value="C:plasma membrane"/>
    <property type="evidence" value="ECO:0007669"/>
    <property type="project" value="UniProtKB-SubCell"/>
</dbReference>
<evidence type="ECO:0000256" key="4">
    <source>
        <dbReference type="ARBA" id="ARBA00022475"/>
    </source>
</evidence>
<feature type="domain" description="Na+/H+ antiporter MnhB subunit-related protein" evidence="13">
    <location>
        <begin position="819"/>
        <end position="942"/>
    </location>
</feature>
<dbReference type="PANTHER" id="PTHR43373:SF1">
    <property type="entry name" value="NA(+)_H(+) ANTIPORTER SUBUNIT A"/>
    <property type="match status" value="1"/>
</dbReference>
<dbReference type="PANTHER" id="PTHR43373">
    <property type="entry name" value="NA(+)/H(+) ANTIPORTER SUBUNIT"/>
    <property type="match status" value="1"/>
</dbReference>
<proteinExistence type="predicted"/>
<evidence type="ECO:0000256" key="3">
    <source>
        <dbReference type="ARBA" id="ARBA00022449"/>
    </source>
</evidence>
<dbReference type="NCBIfam" id="NF009288">
    <property type="entry name" value="PRK12648.1"/>
    <property type="match status" value="1"/>
</dbReference>
<evidence type="ECO:0000256" key="1">
    <source>
        <dbReference type="ARBA" id="ARBA00004651"/>
    </source>
</evidence>
<feature type="domain" description="MrpA C-terminal/MbhD" evidence="14">
    <location>
        <begin position="618"/>
        <end position="683"/>
    </location>
</feature>
<dbReference type="Pfam" id="PF00662">
    <property type="entry name" value="Proton_antipo_N"/>
    <property type="match status" value="1"/>
</dbReference>
<dbReference type="AlphaFoldDB" id="A0A5B9DMM8"/>
<dbReference type="NCBIfam" id="TIGR00940">
    <property type="entry name" value="2a6301s01"/>
    <property type="match status" value="1"/>
</dbReference>
<feature type="domain" description="MrpA C-terminal/MbhE" evidence="15">
    <location>
        <begin position="698"/>
        <end position="795"/>
    </location>
</feature>
<gene>
    <name evidence="16" type="ORF">FNA67_07255</name>
</gene>
<dbReference type="InterPro" id="IPR025383">
    <property type="entry name" value="MrpA_C/MbhD"/>
</dbReference>
<dbReference type="PRINTS" id="PR01434">
    <property type="entry name" value="NADHDHGNASE5"/>
</dbReference>
<keyword evidence="5 10" id="KW-0812">Transmembrane</keyword>
<keyword evidence="17" id="KW-1185">Reference proteome</keyword>
<evidence type="ECO:0000256" key="5">
    <source>
        <dbReference type="ARBA" id="ARBA00022692"/>
    </source>
</evidence>
<dbReference type="EMBL" id="CP041690">
    <property type="protein sequence ID" value="QEE19979.1"/>
    <property type="molecule type" value="Genomic_DNA"/>
</dbReference>
<dbReference type="Pfam" id="PF00361">
    <property type="entry name" value="Proton_antipo_M"/>
    <property type="match status" value="1"/>
</dbReference>
<evidence type="ECO:0000256" key="9">
    <source>
        <dbReference type="ARBA" id="ARBA00023136"/>
    </source>
</evidence>
<dbReference type="InterPro" id="IPR046806">
    <property type="entry name" value="MrpA_C/MbhE"/>
</dbReference>
<keyword evidence="6" id="KW-0375">Hydrogen ion transport</keyword>
<evidence type="ECO:0000259" key="15">
    <source>
        <dbReference type="Pfam" id="PF20501"/>
    </source>
</evidence>
<keyword evidence="7" id="KW-1133">Transmembrane helix</keyword>
<dbReference type="OrthoDB" id="9811798at2"/>
<evidence type="ECO:0000256" key="8">
    <source>
        <dbReference type="ARBA" id="ARBA00023065"/>
    </source>
</evidence>
<evidence type="ECO:0000313" key="17">
    <source>
        <dbReference type="Proteomes" id="UP000321062"/>
    </source>
</evidence>
<keyword evidence="8" id="KW-0406">Ion transport</keyword>
<evidence type="ECO:0000259" key="11">
    <source>
        <dbReference type="Pfam" id="PF00361"/>
    </source>
</evidence>
<keyword evidence="2" id="KW-0813">Transport</keyword>
<evidence type="ECO:0000256" key="2">
    <source>
        <dbReference type="ARBA" id="ARBA00022448"/>
    </source>
</evidence>
<evidence type="ECO:0000256" key="10">
    <source>
        <dbReference type="RuleBase" id="RU000320"/>
    </source>
</evidence>
<keyword evidence="3" id="KW-0050">Antiport</keyword>
<evidence type="ECO:0000259" key="12">
    <source>
        <dbReference type="Pfam" id="PF00662"/>
    </source>
</evidence>
<dbReference type="Pfam" id="PF04039">
    <property type="entry name" value="MnhB"/>
    <property type="match status" value="1"/>
</dbReference>
<dbReference type="InterPro" id="IPR007182">
    <property type="entry name" value="MnhB"/>
</dbReference>
<dbReference type="Proteomes" id="UP000321062">
    <property type="component" value="Chromosome"/>
</dbReference>
<dbReference type="KEGG" id="yti:FNA67_07255"/>
<dbReference type="Pfam" id="PF20501">
    <property type="entry name" value="MbhE"/>
    <property type="match status" value="1"/>
</dbReference>
<evidence type="ECO:0000259" key="14">
    <source>
        <dbReference type="Pfam" id="PF13244"/>
    </source>
</evidence>
<evidence type="ECO:0000259" key="13">
    <source>
        <dbReference type="Pfam" id="PF04039"/>
    </source>
</evidence>
<evidence type="ECO:0000256" key="6">
    <source>
        <dbReference type="ARBA" id="ARBA00022781"/>
    </source>
</evidence>
<keyword evidence="4" id="KW-1003">Cell membrane</keyword>
<accession>A0A5B9DMM8</accession>
<reference evidence="16 17" key="1">
    <citation type="journal article" date="2015" name="Int. J. Syst. Evol. Microbiol.">
        <title>Youhaiella tibetensis gen. nov., sp. nov., isolated from subsurface sediment.</title>
        <authorList>
            <person name="Wang Y.X."/>
            <person name="Huang F.Q."/>
            <person name="Nogi Y."/>
            <person name="Pang S.J."/>
            <person name="Wang P.K."/>
            <person name="Lv J."/>
        </authorList>
    </citation>
    <scope>NUCLEOTIDE SEQUENCE [LARGE SCALE GENOMIC DNA]</scope>
    <source>
        <strain evidence="17">fig4</strain>
    </source>
</reference>
<protein>
    <submittedName>
        <fullName evidence="16">Monovalent cation/H+ antiporter subunit A</fullName>
    </submittedName>
</protein>
<comment type="subcellular location">
    <subcellularLocation>
        <location evidence="1">Cell membrane</location>
        <topology evidence="1">Multi-pass membrane protein</topology>
    </subcellularLocation>
    <subcellularLocation>
        <location evidence="10">Membrane</location>
        <topology evidence="10">Multi-pass membrane protein</topology>
    </subcellularLocation>
</comment>
<evidence type="ECO:0000313" key="16">
    <source>
        <dbReference type="EMBL" id="QEE19979.1"/>
    </source>
</evidence>
<name>A0A5B9DMM8_9HYPH</name>
<dbReference type="RefSeq" id="WP_147655548.1">
    <property type="nucleotide sequence ID" value="NZ_BMFM01000001.1"/>
</dbReference>
<dbReference type="InterPro" id="IPR005663">
    <property type="entry name" value="MrpA/MnhA1/PhaAB"/>
</dbReference>
<dbReference type="GO" id="GO:0015297">
    <property type="term" value="F:antiporter activity"/>
    <property type="evidence" value="ECO:0007669"/>
    <property type="project" value="UniProtKB-KW"/>
</dbReference>
<organism evidence="16 17">
    <name type="scientific">Paradevosia tibetensis</name>
    <dbReference type="NCBI Taxonomy" id="1447062"/>
    <lineage>
        <taxon>Bacteria</taxon>
        <taxon>Pseudomonadati</taxon>
        <taxon>Pseudomonadota</taxon>
        <taxon>Alphaproteobacteria</taxon>
        <taxon>Hyphomicrobiales</taxon>
        <taxon>Devosiaceae</taxon>
        <taxon>Paradevosia</taxon>
    </lineage>
</organism>
<dbReference type="InterPro" id="IPR050616">
    <property type="entry name" value="CPA3_Na-H_Antiporter_A"/>
</dbReference>
<dbReference type="InterPro" id="IPR001750">
    <property type="entry name" value="ND/Mrp_TM"/>
</dbReference>
<dbReference type="Pfam" id="PF13244">
    <property type="entry name" value="MbhD"/>
    <property type="match status" value="1"/>
</dbReference>
<dbReference type="GO" id="GO:1902600">
    <property type="term" value="P:proton transmembrane transport"/>
    <property type="evidence" value="ECO:0007669"/>
    <property type="project" value="UniProtKB-KW"/>
</dbReference>
<evidence type="ECO:0000256" key="7">
    <source>
        <dbReference type="ARBA" id="ARBA00022989"/>
    </source>
</evidence>
<feature type="domain" description="NADH-Ubiquinone oxidoreductase (complex I) chain 5 N-terminal" evidence="12">
    <location>
        <begin position="70"/>
        <end position="114"/>
    </location>
</feature>
<sequence>MTGPVLLLFLVALPYAGSLIAGFLPTNARNTEAWFAGAIAFLGLVAALLAYPTIAAGEVIRYEIEWLPMLGLNLVFRMDGFAWIFSVVVTFIGVLVVIYARYYMSPKDPVPRFFAFLLAFMASMLGLIVSGNLIQMVVLWEMTSIFSFLLIGYWYHNQAARDGARMALTVTALGGLALLVGVLIIGNIVGSFDLDDVLASGDAVRNSPLYIPALILVLLGAFTKSAQFPFQFWLPQAMAAPTPVSAYLHSATMVKAGVFLLVRFWPFMAGTDAWFWIVTYTGLITLLLGAYSAIFQQDLKGLLAYSTISHLGLITTLLGMGSPLGLVAAVFHIINHATFKASLFMAAGIIDHEAGTRDMRKLSGLIRFMPFTATLAMVASAAMAGVPLLNGFISKEMFFTETAVRNPNPFIDYSLPIGAMLAGMFSVVYSLRFIIGVFFGPPPTELDRTPHEPPALMRRPIELLVLICLLVGIIPGMTIGPFLAAAVHSVLGAETPYYSLSVWHGFNAPLLMSLVALVGGVLMYIALRSHFARGIDGPPLIRRLKGQRIFERVLVTVSWKWARTLEMFLGTRRLQPQLFLVVAIAVLAALIPLSRGFGALGLSLDGLDPVLALLWAIGLACAIGAAYQAKFHRLAALILMAGAGLVTCMTFVWFSAPDLALTQLVVEIVTTVLILLGLRWLPQRKPETEPRGGIKTFVRRYRDLAIAVIAGAGMALVSYAVMTRPLLDSISAFFLERAYAEGGGRNVVNVILVDFRGFDTMGEITVLGIVAITVFALLRRFRPAAESVPKPAQQQVQNAYDQARPERDTDSTVHDYLTIPAVIMNWMFPVITVLAVYLFLRGHDAPGGGFAAGITMSIAFILQYMAGGTRWVEARLRILPIRWMGSGLLVAMLTGLGSLAFGFPFLTSAFQYVDVPLIGKVPMASALFFDLGVFLLVVGATVLILIALAHQSIRAPKPARVPEAKPASRPTVTTAGGR</sequence>
<keyword evidence="9" id="KW-0472">Membrane</keyword>